<organism evidence="1 2">
    <name type="scientific">Bradyrhizobium japonicum</name>
    <dbReference type="NCBI Taxonomy" id="375"/>
    <lineage>
        <taxon>Bacteria</taxon>
        <taxon>Pseudomonadati</taxon>
        <taxon>Pseudomonadota</taxon>
        <taxon>Alphaproteobacteria</taxon>
        <taxon>Hyphomicrobiales</taxon>
        <taxon>Nitrobacteraceae</taxon>
        <taxon>Bradyrhizobium</taxon>
    </lineage>
</organism>
<accession>A0A0A3XNN4</accession>
<reference evidence="1 2" key="1">
    <citation type="submission" date="2014-09" db="EMBL/GenBank/DDBJ databases">
        <title>Draft genome of Bradyrhizobium japonicum Is-34.</title>
        <authorList>
            <person name="Tsurumaru H."/>
            <person name="Yamakawa T."/>
            <person name="Hashimoto S."/>
            <person name="Okizaki K."/>
            <person name="Kanesaki Y."/>
            <person name="Yoshikawa H."/>
            <person name="Yajima S."/>
        </authorList>
    </citation>
    <scope>NUCLEOTIDE SEQUENCE [LARGE SCALE GENOMIC DNA]</scope>
    <source>
        <strain evidence="1 2">Is-34</strain>
    </source>
</reference>
<dbReference type="RefSeq" id="WP_028155099.1">
    <property type="nucleotide sequence ID" value="NZ_CP081350.1"/>
</dbReference>
<dbReference type="STRING" id="375.BKD09_RS24300"/>
<protein>
    <submittedName>
        <fullName evidence="1">Uncharacterized protein</fullName>
    </submittedName>
</protein>
<gene>
    <name evidence="1" type="ORF">MA20_36710</name>
</gene>
<dbReference type="EMBL" id="JRPN01000028">
    <property type="protein sequence ID" value="KGT74894.1"/>
    <property type="molecule type" value="Genomic_DNA"/>
</dbReference>
<comment type="caution">
    <text evidence="1">The sequence shown here is derived from an EMBL/GenBank/DDBJ whole genome shotgun (WGS) entry which is preliminary data.</text>
</comment>
<dbReference type="AlphaFoldDB" id="A0A0A3XNN4"/>
<proteinExistence type="predicted"/>
<evidence type="ECO:0000313" key="2">
    <source>
        <dbReference type="Proteomes" id="UP000030377"/>
    </source>
</evidence>
<dbReference type="Proteomes" id="UP000030377">
    <property type="component" value="Unassembled WGS sequence"/>
</dbReference>
<evidence type="ECO:0000313" key="1">
    <source>
        <dbReference type="EMBL" id="KGT74894.1"/>
    </source>
</evidence>
<name>A0A0A3XNN4_BRAJP</name>
<sequence>MEAAIDRIMQTYDLLANRSAAASEEARAKVTNYLNTLMEAGEKDPHRLTVCGLTYLRQLDGSVDPVKAGYTGL</sequence>
<dbReference type="eggNOG" id="ENOG502ZZG4">
    <property type="taxonomic scope" value="Bacteria"/>
</dbReference>